<keyword evidence="3" id="KW-0378">Hydrolase</keyword>
<feature type="chain" id="PRO_5039710055" evidence="5">
    <location>
        <begin position="30"/>
        <end position="558"/>
    </location>
</feature>
<evidence type="ECO:0000256" key="3">
    <source>
        <dbReference type="ARBA" id="ARBA00022801"/>
    </source>
</evidence>
<dbReference type="InterPro" id="IPR006311">
    <property type="entry name" value="TAT_signal"/>
</dbReference>
<evidence type="ECO:0000256" key="1">
    <source>
        <dbReference type="ARBA" id="ARBA00010088"/>
    </source>
</evidence>
<reference evidence="8 9" key="1">
    <citation type="submission" date="2020-08" db="EMBL/GenBank/DDBJ databases">
        <title>Genomic Encyclopedia of Type Strains, Phase III (KMG-III): the genomes of soil and plant-associated and newly described type strains.</title>
        <authorList>
            <person name="Whitman W."/>
        </authorList>
    </citation>
    <scope>NUCLEOTIDE SEQUENCE [LARGE SCALE GENOMIC DNA]</scope>
    <source>
        <strain evidence="8 9">CECT 8577</strain>
    </source>
</reference>
<gene>
    <name evidence="8" type="ORF">FHS23_000739</name>
</gene>
<name>A0A839RXG7_9PSEU</name>
<keyword evidence="2 5" id="KW-0732">Signal</keyword>
<feature type="domain" description="AB hydrolase-1" evidence="6">
    <location>
        <begin position="123"/>
        <end position="296"/>
    </location>
</feature>
<comment type="similarity">
    <text evidence="1">Belongs to the peptidase S33 family.</text>
</comment>
<evidence type="ECO:0000256" key="4">
    <source>
        <dbReference type="SAM" id="MobiDB-lite"/>
    </source>
</evidence>
<proteinExistence type="inferred from homology"/>
<evidence type="ECO:0000259" key="6">
    <source>
        <dbReference type="Pfam" id="PF00561"/>
    </source>
</evidence>
<dbReference type="EMBL" id="JACHWU010000001">
    <property type="protein sequence ID" value="MBB3049744.1"/>
    <property type="molecule type" value="Genomic_DNA"/>
</dbReference>
<sequence>MTMTTLRRSVVAGSLATALVATIAPAAGATDTTSEEPPRQRATPEATTAQPEIAHDVPERYAEQRLNWHPCSEDELGSPPPEQYDLECATYLTPKDWNEADAGEDITIAVSRLKAKGESTASVLTNPGGPGAPGRAFPLRMAEQDRLRQHQDVIGFDPRGTGHSTNITCGGAIGTGDSLDPRDRSRENLELILDATEYAADSCQVKSGDLGPLINTFQTTHDMDLLRTLLGRDKINWVGYSAGTWLGAHYAQRFPEHTGRFVLDSSTEFTTTWQRSFDWQPLGFERRWREDFLPWMARYDEQYGFGDSGERARQTYEQVRAALAEKPVELDGQKVGPNELDSAIAGMLYSKSAFPSLAEYLVSLRELTGKDRRIASTAALDDVRKLLENTKARGPQPLVVDNGHGAQQYDDAYDASFWTIPCNEGRWFGNRMTARWQSELMGRQWPLLGWGWLIQPCIFWKGKPIDLPKLDGEGVPPTLIVQSEHDPATPIEGARRAHEKFAGSRMITVTDEGDHGIYAGDNPAVDKVVEDYLVDGIVPEDQSIPGSPLPTPNGANGS</sequence>
<evidence type="ECO:0000256" key="5">
    <source>
        <dbReference type="SAM" id="SignalP"/>
    </source>
</evidence>
<dbReference type="AlphaFoldDB" id="A0A839RXG7"/>
<dbReference type="InterPro" id="IPR029058">
    <property type="entry name" value="AB_hydrolase_fold"/>
</dbReference>
<accession>A0A839RXG7</accession>
<feature type="signal peptide" evidence="5">
    <location>
        <begin position="1"/>
        <end position="29"/>
    </location>
</feature>
<dbReference type="PANTHER" id="PTHR43248">
    <property type="entry name" value="2-SUCCINYL-6-HYDROXY-2,4-CYCLOHEXADIENE-1-CARBOXYLATE SYNTHASE"/>
    <property type="match status" value="1"/>
</dbReference>
<dbReference type="Gene3D" id="3.40.50.1820">
    <property type="entry name" value="alpha/beta hydrolase"/>
    <property type="match status" value="1"/>
</dbReference>
<evidence type="ECO:0000313" key="9">
    <source>
        <dbReference type="Proteomes" id="UP000550714"/>
    </source>
</evidence>
<keyword evidence="9" id="KW-1185">Reference proteome</keyword>
<comment type="caution">
    <text evidence="8">The sequence shown here is derived from an EMBL/GenBank/DDBJ whole genome shotgun (WGS) entry which is preliminary data.</text>
</comment>
<dbReference type="InterPro" id="IPR000073">
    <property type="entry name" value="AB_hydrolase_1"/>
</dbReference>
<dbReference type="SUPFAM" id="SSF53474">
    <property type="entry name" value="alpha/beta-Hydrolases"/>
    <property type="match status" value="2"/>
</dbReference>
<evidence type="ECO:0000313" key="8">
    <source>
        <dbReference type="EMBL" id="MBB3049744.1"/>
    </source>
</evidence>
<evidence type="ECO:0000256" key="2">
    <source>
        <dbReference type="ARBA" id="ARBA00022729"/>
    </source>
</evidence>
<feature type="domain" description="Peptidase S33 tripeptidyl aminopeptidase-like C-terminal" evidence="7">
    <location>
        <begin position="452"/>
        <end position="541"/>
    </location>
</feature>
<feature type="region of interest" description="Disordered" evidence="4">
    <location>
        <begin position="27"/>
        <end position="54"/>
    </location>
</feature>
<dbReference type="InterPro" id="IPR051601">
    <property type="entry name" value="Serine_prot/Carboxylest_S33"/>
</dbReference>
<evidence type="ECO:0000259" key="7">
    <source>
        <dbReference type="Pfam" id="PF08386"/>
    </source>
</evidence>
<protein>
    <submittedName>
        <fullName evidence="8">Pimeloyl-ACP methyl ester carboxylesterase</fullName>
    </submittedName>
</protein>
<dbReference type="PROSITE" id="PS51318">
    <property type="entry name" value="TAT"/>
    <property type="match status" value="1"/>
</dbReference>
<dbReference type="PANTHER" id="PTHR43248:SF29">
    <property type="entry name" value="TRIPEPTIDYL AMINOPEPTIDASE"/>
    <property type="match status" value="1"/>
</dbReference>
<dbReference type="Proteomes" id="UP000550714">
    <property type="component" value="Unassembled WGS sequence"/>
</dbReference>
<dbReference type="Pfam" id="PF00561">
    <property type="entry name" value="Abhydrolase_1"/>
    <property type="match status" value="1"/>
</dbReference>
<feature type="region of interest" description="Disordered" evidence="4">
    <location>
        <begin position="538"/>
        <end position="558"/>
    </location>
</feature>
<dbReference type="GO" id="GO:0016787">
    <property type="term" value="F:hydrolase activity"/>
    <property type="evidence" value="ECO:0007669"/>
    <property type="project" value="UniProtKB-KW"/>
</dbReference>
<dbReference type="InterPro" id="IPR013595">
    <property type="entry name" value="Pept_S33_TAP-like_C"/>
</dbReference>
<organism evidence="8 9">
    <name type="scientific">Prauserella isguenensis</name>
    <dbReference type="NCBI Taxonomy" id="1470180"/>
    <lineage>
        <taxon>Bacteria</taxon>
        <taxon>Bacillati</taxon>
        <taxon>Actinomycetota</taxon>
        <taxon>Actinomycetes</taxon>
        <taxon>Pseudonocardiales</taxon>
        <taxon>Pseudonocardiaceae</taxon>
        <taxon>Prauserella</taxon>
    </lineage>
</organism>
<dbReference type="Pfam" id="PF08386">
    <property type="entry name" value="Abhydrolase_4"/>
    <property type="match status" value="1"/>
</dbReference>